<dbReference type="RefSeq" id="WP_234624539.1">
    <property type="nucleotide sequence ID" value="NZ_JABAEJ010000005.1"/>
</dbReference>
<dbReference type="InterPro" id="IPR018683">
    <property type="entry name" value="DUF2169"/>
</dbReference>
<feature type="compositionally biased region" description="Polar residues" evidence="1">
    <location>
        <begin position="362"/>
        <end position="375"/>
    </location>
</feature>
<feature type="region of interest" description="Disordered" evidence="1">
    <location>
        <begin position="355"/>
        <end position="375"/>
    </location>
</feature>
<dbReference type="Pfam" id="PF09937">
    <property type="entry name" value="DUF2169"/>
    <property type="match status" value="1"/>
</dbReference>
<dbReference type="AlphaFoldDB" id="A0AAE5AWA1"/>
<accession>A0AAE5AWA1</accession>
<evidence type="ECO:0000259" key="2">
    <source>
        <dbReference type="Pfam" id="PF09937"/>
    </source>
</evidence>
<reference evidence="3 4" key="1">
    <citation type="submission" date="2019-12" db="EMBL/GenBank/DDBJ databases">
        <title>Whole-genome sequencing of Allorhizobium vitis.</title>
        <authorList>
            <person name="Gan H.M."/>
            <person name="Szegedi E."/>
            <person name="Burr T."/>
            <person name="Savka M.A."/>
        </authorList>
    </citation>
    <scope>NUCLEOTIDE SEQUENCE [LARGE SCALE GENOMIC DNA]</scope>
    <source>
        <strain evidence="3 4">CG989</strain>
    </source>
</reference>
<evidence type="ECO:0000313" key="3">
    <source>
        <dbReference type="EMBL" id="MUZ57925.1"/>
    </source>
</evidence>
<comment type="caution">
    <text evidence="3">The sequence shown here is derived from an EMBL/GenBank/DDBJ whole genome shotgun (WGS) entry which is preliminary data.</text>
</comment>
<name>A0AAE5AWA1_AGRVI</name>
<dbReference type="Proteomes" id="UP000436692">
    <property type="component" value="Unassembled WGS sequence"/>
</dbReference>
<evidence type="ECO:0000256" key="1">
    <source>
        <dbReference type="SAM" id="MobiDB-lite"/>
    </source>
</evidence>
<organism evidence="3 4">
    <name type="scientific">Agrobacterium vitis</name>
    <name type="common">Rhizobium vitis</name>
    <dbReference type="NCBI Taxonomy" id="373"/>
    <lineage>
        <taxon>Bacteria</taxon>
        <taxon>Pseudomonadati</taxon>
        <taxon>Pseudomonadota</taxon>
        <taxon>Alphaproteobacteria</taxon>
        <taxon>Hyphomicrobiales</taxon>
        <taxon>Rhizobiaceae</taxon>
        <taxon>Rhizobium/Agrobacterium group</taxon>
        <taxon>Agrobacterium</taxon>
    </lineage>
</organism>
<feature type="domain" description="DUF2169" evidence="2">
    <location>
        <begin position="22"/>
        <end position="336"/>
    </location>
</feature>
<evidence type="ECO:0000313" key="4">
    <source>
        <dbReference type="Proteomes" id="UP000436692"/>
    </source>
</evidence>
<proteinExistence type="predicted"/>
<gene>
    <name evidence="3" type="ORF">GOZ95_10725</name>
</gene>
<protein>
    <submittedName>
        <fullName evidence="3">DUF2169 domain-containing protein</fullName>
    </submittedName>
</protein>
<dbReference type="EMBL" id="WPHM01000005">
    <property type="protein sequence ID" value="MUZ57925.1"/>
    <property type="molecule type" value="Genomic_DNA"/>
</dbReference>
<sequence>MELINRLPFPAMAFRQFDSEGNLDCVVSMRGTFMHVQDGGLDIAPQQESFQWEDAYEADPHASVLLRQSDLTPDKPGTDITFLGNAYAPDGNPTTSWQSILRIGPVSKAVEVHGERHWRPKIQEKWAGFSAKEPKRVIKDWALTQAQPTGMVPLCWSKAFGGIIPGTGDPTTESPVDVERRNPLGCGIVHLDMPHDTEPVPAPQITNVDQSLDWRKQYEPQGLGLVSPWWRPRQQYAGTYDEAWLSKRHPLLPRDFDARFWQCAHPDLIATPYLTGDEAYQLDHLHPRFGQARGRLPGLTCGVHCQREDRDEWHVLKLDGVHFDWRSENIVMLTWRVRFPLPEAGETTLTLTRVRVKPSPDPSTDVSANQARENA</sequence>